<dbReference type="InterPro" id="IPR038731">
    <property type="entry name" value="RgtA/B/C-like"/>
</dbReference>
<evidence type="ECO:0000313" key="10">
    <source>
        <dbReference type="EMBL" id="MCU6695712.1"/>
    </source>
</evidence>
<dbReference type="RefSeq" id="WP_158361794.1">
    <property type="nucleotide sequence ID" value="NZ_JAOQKC010000002.1"/>
</dbReference>
<keyword evidence="6 8" id="KW-1133">Transmembrane helix</keyword>
<keyword evidence="7 8" id="KW-0472">Membrane</keyword>
<feature type="transmembrane region" description="Helical" evidence="8">
    <location>
        <begin position="154"/>
        <end position="170"/>
    </location>
</feature>
<dbReference type="EMBL" id="JAOQKC010000002">
    <property type="protein sequence ID" value="MCU6695712.1"/>
    <property type="molecule type" value="Genomic_DNA"/>
</dbReference>
<evidence type="ECO:0000256" key="5">
    <source>
        <dbReference type="ARBA" id="ARBA00022692"/>
    </source>
</evidence>
<reference evidence="10 11" key="1">
    <citation type="journal article" date="2021" name="ISME Commun">
        <title>Automated analysis of genomic sequences facilitates high-throughput and comprehensive description of bacteria.</title>
        <authorList>
            <person name="Hitch T.C.A."/>
        </authorList>
    </citation>
    <scope>NUCLEOTIDE SEQUENCE [LARGE SCALE GENOMIC DNA]</scope>
    <source>
        <strain evidence="10 11">Sanger_04</strain>
    </source>
</reference>
<keyword evidence="3 10" id="KW-0328">Glycosyltransferase</keyword>
<comment type="caution">
    <text evidence="10">The sequence shown here is derived from an EMBL/GenBank/DDBJ whole genome shotgun (WGS) entry which is preliminary data.</text>
</comment>
<evidence type="ECO:0000256" key="1">
    <source>
        <dbReference type="ARBA" id="ARBA00004651"/>
    </source>
</evidence>
<feature type="transmembrane region" description="Helical" evidence="8">
    <location>
        <begin position="387"/>
        <end position="408"/>
    </location>
</feature>
<gene>
    <name evidence="10" type="ORF">OCV63_02230</name>
</gene>
<feature type="transmembrane region" description="Helical" evidence="8">
    <location>
        <begin position="18"/>
        <end position="35"/>
    </location>
</feature>
<feature type="transmembrane region" description="Helical" evidence="8">
    <location>
        <begin position="220"/>
        <end position="237"/>
    </location>
</feature>
<feature type="transmembrane region" description="Helical" evidence="8">
    <location>
        <begin position="176"/>
        <end position="208"/>
    </location>
</feature>
<protein>
    <submittedName>
        <fullName evidence="10">Glycosyltransferase family 39 protein</fullName>
        <ecNumber evidence="10">2.4.-.-</ecNumber>
    </submittedName>
</protein>
<evidence type="ECO:0000256" key="4">
    <source>
        <dbReference type="ARBA" id="ARBA00022679"/>
    </source>
</evidence>
<organism evidence="10 11">
    <name type="scientific">Laedolimicola ammoniilytica</name>
    <dbReference type="NCBI Taxonomy" id="2981771"/>
    <lineage>
        <taxon>Bacteria</taxon>
        <taxon>Bacillati</taxon>
        <taxon>Bacillota</taxon>
        <taxon>Clostridia</taxon>
        <taxon>Lachnospirales</taxon>
        <taxon>Lachnospiraceae</taxon>
        <taxon>Laedolimicola</taxon>
    </lineage>
</organism>
<dbReference type="PANTHER" id="PTHR33908">
    <property type="entry name" value="MANNOSYLTRANSFERASE YKCB-RELATED"/>
    <property type="match status" value="1"/>
</dbReference>
<evidence type="ECO:0000256" key="6">
    <source>
        <dbReference type="ARBA" id="ARBA00022989"/>
    </source>
</evidence>
<evidence type="ECO:0000256" key="2">
    <source>
        <dbReference type="ARBA" id="ARBA00022475"/>
    </source>
</evidence>
<keyword evidence="5 8" id="KW-0812">Transmembrane</keyword>
<dbReference type="PANTHER" id="PTHR33908:SF11">
    <property type="entry name" value="MEMBRANE PROTEIN"/>
    <property type="match status" value="1"/>
</dbReference>
<comment type="subcellular location">
    <subcellularLocation>
        <location evidence="1">Cell membrane</location>
        <topology evidence="1">Multi-pass membrane protein</topology>
    </subcellularLocation>
</comment>
<feature type="transmembrane region" description="Helical" evidence="8">
    <location>
        <begin position="101"/>
        <end position="120"/>
    </location>
</feature>
<evidence type="ECO:0000256" key="8">
    <source>
        <dbReference type="SAM" id="Phobius"/>
    </source>
</evidence>
<feature type="transmembrane region" description="Helical" evidence="8">
    <location>
        <begin position="321"/>
        <end position="342"/>
    </location>
</feature>
<evidence type="ECO:0000256" key="7">
    <source>
        <dbReference type="ARBA" id="ARBA00023136"/>
    </source>
</evidence>
<accession>A0ABT2RU66</accession>
<keyword evidence="2" id="KW-1003">Cell membrane</keyword>
<name>A0ABT2RU66_9FIRM</name>
<keyword evidence="4 10" id="KW-0808">Transferase</keyword>
<dbReference type="GO" id="GO:0016757">
    <property type="term" value="F:glycosyltransferase activity"/>
    <property type="evidence" value="ECO:0007669"/>
    <property type="project" value="UniProtKB-KW"/>
</dbReference>
<evidence type="ECO:0000259" key="9">
    <source>
        <dbReference type="Pfam" id="PF13231"/>
    </source>
</evidence>
<dbReference type="EC" id="2.4.-.-" evidence="10"/>
<feature type="domain" description="Glycosyltransferase RgtA/B/C/D-like" evidence="9">
    <location>
        <begin position="79"/>
        <end position="234"/>
    </location>
</feature>
<evidence type="ECO:0000256" key="3">
    <source>
        <dbReference type="ARBA" id="ARBA00022676"/>
    </source>
</evidence>
<proteinExistence type="predicted"/>
<keyword evidence="11" id="KW-1185">Reference proteome</keyword>
<dbReference type="Pfam" id="PF13231">
    <property type="entry name" value="PMT_2"/>
    <property type="match status" value="1"/>
</dbReference>
<dbReference type="InterPro" id="IPR050297">
    <property type="entry name" value="LipidA_mod_glycosyltrf_83"/>
</dbReference>
<feature type="transmembrane region" description="Helical" evidence="8">
    <location>
        <begin position="285"/>
        <end position="305"/>
    </location>
</feature>
<dbReference type="Proteomes" id="UP001652461">
    <property type="component" value="Unassembled WGS sequence"/>
</dbReference>
<sequence length="522" mass="59165">MAIAGKIYRALLRFFEKYYGFFFAVGVLVLAFYCFRCLDVKYVDSWDEARHGVNAYEMIQNGDYIRHTYNYQVDDWNLKPSISYWAIVLGFRLFGYSVWGLRFFSALAYLLAGVLCALFAKRWSREASLLVLGFFCANERPLSAHLARAGDADSLYLLFFTVAVLAMFLVKKNHKYVYGCGLAFSLAFLTKSWHAGMIMAVGGIYLLGTGELRRFRKKEWAGFLLSVFAPLMLWFGWRFTRDGFFFLKSMIETDLLARTGSSNFEGHQFPFSFYYDTVFGDGGFIYHWQLLICTVGILGGLLWMWKKKAWNREVLEQGGGLLLWFLLPFLAFSAIGTKLIWYCYPCTVPLALGTAWLLGGLMRLPLTGEETTQEVDKAAAIGGKKKNFTTVVGITAAAVSVLLVGFYMKNAYFHVIRGAHGDPFLMFIEESADRDSAWAGGKAYIYVSGEDPADIGTWDQNMLFEAEISGDFHCEEGGIEAFLSENGRAVLYVDRLDYEQNMEKLQDVEILHENAGYLLLGK</sequence>
<evidence type="ECO:0000313" key="11">
    <source>
        <dbReference type="Proteomes" id="UP001652461"/>
    </source>
</evidence>